<evidence type="ECO:0000256" key="4">
    <source>
        <dbReference type="SAM" id="Phobius"/>
    </source>
</evidence>
<sequence>METEENIVIVGAGIAGLATSLALHRLGLRSIVLESADSLRATGFALALWTNAWRALDALDIGDSLRQRSLSITGFKSFSAESGAPITEVSFVGNNSVEYESRCVRRKDLLETLANELPQGAIRYSSKVDSVEVSGPLKLVHLADGCTIRTKALIGCDGVNSVVANWLGLQKPVYSGRSAIRGFVEYPEKHGYQPKFHAYFGGGVRFGFLPSDEKSLYWFCTFTPSVVHFDGNAEQDPIKLKQFVLNKASNVSKELSTVIDRTTLDSISIAQLKLRVPWNVLFGNILKNNVCVVGDALHPMTPDLGQGGCSALEDSVVIAKCLAEALIKPITEQEDDESMRIRKGLEKYAKERRWRSFTFISAAYLSGFIQETDNKIISFLRQHFLGGVTISVTLKIANFDCGKLAVS</sequence>
<dbReference type="FunCoup" id="A0A3Q7J492">
    <property type="interactions" value="81"/>
</dbReference>
<dbReference type="PRINTS" id="PR00420">
    <property type="entry name" value="RNGMNOXGNASE"/>
</dbReference>
<dbReference type="GO" id="GO:0004497">
    <property type="term" value="F:monooxygenase activity"/>
    <property type="evidence" value="ECO:0007669"/>
    <property type="project" value="UniProtKB-KW"/>
</dbReference>
<reference evidence="6" key="2">
    <citation type="submission" date="2019-01" db="UniProtKB">
        <authorList>
            <consortium name="EnsemblPlants"/>
        </authorList>
    </citation>
    <scope>IDENTIFICATION</scope>
    <source>
        <strain evidence="6">cv. Heinz 1706</strain>
    </source>
</reference>
<dbReference type="OrthoDB" id="655030at2759"/>
<dbReference type="SMR" id="A0A3Q7J492"/>
<evidence type="ECO:0000259" key="5">
    <source>
        <dbReference type="Pfam" id="PF01494"/>
    </source>
</evidence>
<dbReference type="AlphaFoldDB" id="A0A3Q7J492"/>
<evidence type="ECO:0000256" key="1">
    <source>
        <dbReference type="ARBA" id="ARBA00023002"/>
    </source>
</evidence>
<dbReference type="InParanoid" id="A0A3Q7J492"/>
<keyword evidence="4" id="KW-0812">Transmembrane</keyword>
<evidence type="ECO:0000256" key="2">
    <source>
        <dbReference type="ARBA" id="ARBA00023033"/>
    </source>
</evidence>
<gene>
    <name evidence="6" type="primary">LOC101247497</name>
</gene>
<dbReference type="InterPro" id="IPR044560">
    <property type="entry name" value="MOase"/>
</dbReference>
<feature type="transmembrane region" description="Helical" evidence="4">
    <location>
        <begin position="6"/>
        <end position="23"/>
    </location>
</feature>
<feature type="domain" description="FAD-binding" evidence="5">
    <location>
        <begin position="7"/>
        <end position="326"/>
    </location>
</feature>
<dbReference type="InterPro" id="IPR002938">
    <property type="entry name" value="FAD-bd"/>
</dbReference>
<dbReference type="SUPFAM" id="SSF51905">
    <property type="entry name" value="FAD/NAD(P)-binding domain"/>
    <property type="match status" value="1"/>
</dbReference>
<organism evidence="6">
    <name type="scientific">Solanum lycopersicum</name>
    <name type="common">Tomato</name>
    <name type="synonym">Lycopersicon esculentum</name>
    <dbReference type="NCBI Taxonomy" id="4081"/>
    <lineage>
        <taxon>Eukaryota</taxon>
        <taxon>Viridiplantae</taxon>
        <taxon>Streptophyta</taxon>
        <taxon>Embryophyta</taxon>
        <taxon>Tracheophyta</taxon>
        <taxon>Spermatophyta</taxon>
        <taxon>Magnoliopsida</taxon>
        <taxon>eudicotyledons</taxon>
        <taxon>Gunneridae</taxon>
        <taxon>Pentapetalae</taxon>
        <taxon>asterids</taxon>
        <taxon>lamiids</taxon>
        <taxon>Solanales</taxon>
        <taxon>Solanaceae</taxon>
        <taxon>Solanoideae</taxon>
        <taxon>Solaneae</taxon>
        <taxon>Solanum</taxon>
        <taxon>Solanum subgen. Lycopersicon</taxon>
    </lineage>
</organism>
<dbReference type="Gramene" id="Solyc12g013690.2.1">
    <property type="protein sequence ID" value="Solyc12g013690.2.1"/>
    <property type="gene ID" value="Solyc12g013690.2"/>
</dbReference>
<dbReference type="Proteomes" id="UP000004994">
    <property type="component" value="Chromosome 12"/>
</dbReference>
<evidence type="ECO:0000313" key="6">
    <source>
        <dbReference type="EnsemblPlants" id="Solyc12g013690.2.1"/>
    </source>
</evidence>
<dbReference type="InterPro" id="IPR036188">
    <property type="entry name" value="FAD/NAD-bd_sf"/>
</dbReference>
<dbReference type="EnsemblPlants" id="Solyc12g013690.2.1">
    <property type="protein sequence ID" value="Solyc12g013690.2.1"/>
    <property type="gene ID" value="Solyc12g013690.2"/>
</dbReference>
<name>A0A3Q7J492_SOLLC</name>
<keyword evidence="4" id="KW-1133">Transmembrane helix</keyword>
<protein>
    <recommendedName>
        <fullName evidence="5">FAD-binding domain-containing protein</fullName>
    </recommendedName>
</protein>
<evidence type="ECO:0000313" key="7">
    <source>
        <dbReference type="Proteomes" id="UP000004994"/>
    </source>
</evidence>
<dbReference type="PANTHER" id="PTHR45934">
    <property type="entry name" value="FAD/NAD(P)-BINDING OXIDOREDUCTASE FAMILY PROTEIN"/>
    <property type="match status" value="1"/>
</dbReference>
<dbReference type="Gene3D" id="3.50.50.60">
    <property type="entry name" value="FAD/NAD(P)-binding domain"/>
    <property type="match status" value="1"/>
</dbReference>
<dbReference type="STRING" id="4081.A0A3Q7J492"/>
<dbReference type="PaxDb" id="4081-Solyc12g013690.1.1"/>
<dbReference type="RefSeq" id="XP_004251850.1">
    <property type="nucleotide sequence ID" value="XM_004251802.4"/>
</dbReference>
<dbReference type="GeneID" id="101247497"/>
<keyword evidence="2" id="KW-0503">Monooxygenase</keyword>
<dbReference type="PANTHER" id="PTHR45934:SF28">
    <property type="entry name" value="OS03G0153100 PROTEIN"/>
    <property type="match status" value="1"/>
</dbReference>
<accession>A0A3Q7J492</accession>
<dbReference type="OMA" id="PSQWAIF"/>
<dbReference type="Pfam" id="PF01494">
    <property type="entry name" value="FAD_binding_3"/>
    <property type="match status" value="1"/>
</dbReference>
<keyword evidence="1" id="KW-0560">Oxidoreductase</keyword>
<evidence type="ECO:0000256" key="3">
    <source>
        <dbReference type="ARBA" id="ARBA00024018"/>
    </source>
</evidence>
<dbReference type="GO" id="GO:0071949">
    <property type="term" value="F:FAD binding"/>
    <property type="evidence" value="ECO:0007669"/>
    <property type="project" value="InterPro"/>
</dbReference>
<dbReference type="KEGG" id="sly:101247497"/>
<proteinExistence type="inferred from homology"/>
<keyword evidence="7" id="KW-1185">Reference proteome</keyword>
<reference evidence="6" key="1">
    <citation type="journal article" date="2012" name="Nature">
        <title>The tomato genome sequence provides insights into fleshy fruit evolution.</title>
        <authorList>
            <consortium name="Tomato Genome Consortium"/>
        </authorList>
    </citation>
    <scope>NUCLEOTIDE SEQUENCE [LARGE SCALE GENOMIC DNA]</scope>
    <source>
        <strain evidence="6">cv. Heinz 1706</strain>
    </source>
</reference>
<keyword evidence="4" id="KW-0472">Membrane</keyword>
<comment type="similarity">
    <text evidence="3">Belongs to the 3-hydroxybenzoate 6-hydroxylase family.</text>
</comment>